<dbReference type="EMBL" id="LGAV01000003">
    <property type="protein sequence ID" value="KOS15114.1"/>
    <property type="molecule type" value="Genomic_DNA"/>
</dbReference>
<dbReference type="InterPro" id="IPR025481">
    <property type="entry name" value="Cell_Morphogen_C"/>
</dbReference>
<reference evidence="5 6" key="1">
    <citation type="submission" date="2015-07" db="EMBL/GenBank/DDBJ databases">
        <title>Draft Genome Sequence of Malassezia furfur CBS1878 and Malassezia pachydermatis CBS1879.</title>
        <authorList>
            <person name="Triana S."/>
            <person name="Ohm R."/>
            <person name="Gonzalez A."/>
            <person name="DeCock H."/>
            <person name="Restrepo S."/>
            <person name="Celis A."/>
        </authorList>
    </citation>
    <scope>NUCLEOTIDE SEQUENCE [LARGE SCALE GENOMIC DNA]</scope>
    <source>
        <strain evidence="5 6">CBS 1879</strain>
    </source>
</reference>
<evidence type="ECO:0000259" key="4">
    <source>
        <dbReference type="Pfam" id="PF14228"/>
    </source>
</evidence>
<dbReference type="Proteomes" id="UP000037751">
    <property type="component" value="Unassembled WGS sequence"/>
</dbReference>
<feature type="region of interest" description="Disordered" evidence="1">
    <location>
        <begin position="29"/>
        <end position="100"/>
    </location>
</feature>
<sequence length="2363" mass="258486">MDDDAQFVIPDLDDDSLFPDIEIAPPRLLYGMSNGSSSTEPWAASTTATLPPAPHSPLDEGSGPSGTKSRAGRLRHIRSGSLNADESASITTKSSSMRFGSSFSSATLPGTDYHPSPSRAVSGHALSSSFSFPVKKKSSFASLRAAIKGQPSLPSSTQFHAPQPTTPSARDGLEATSPFFAEFEAGASSKKITRTLTLSDITAMSSGLAHATGMTRAARRHDKSASQASLPPHDTSSSSPLRTHRSRHAHKGSHLSEYSLDGAPVSPSSVSVAPTADGLSSPVALRAPDDVESWMLQGDISFASTRPDTYAAQHVLYRFTSIADDALYTVLSAQQDHDVLTSLFPTAAHRVAWDDLLESMASVAQYDRSTLQNALLEWRTDALDAPSSSRLGRRRTSDPNILATPGVSGEMLRRRCALTATYLACSALLPTIPPGTNDKMGLHEEDLHEWDEFLGVMFQCLHLCSVERESERGSFARLHTTLQQHCFDIVARVLGALSRHCLPALGEQFIAILRQANAVAVSRDNELLTEAAILGMRYLRITVYPMEAFEAGATFLTTLAQFFSHAHGYRIKRAFARVLHTIIEPVARYASAELLHPVWVSAMHTMLPKAQGMLHRSRYWAVAYPLCAVIVCASPPGIILEKWYSLVEMGMTRHKERKDTEVRASMLPVAAQLLWAYLFRCHEGTNPTKRRLDAFFALCLPSPRSSLQPSDACVDACVDMLSHALFRQFEYTRPLVLEMLRHKQLDDKAAVHQPNLLQPTRMCIAIRAITQTLACYVQGEAPLLPGGEVLSPDALATEPSDFAYPNAEVGETQAYFHTLIARITLVCDYILKDVTLMDERTPVARGSLAPVIHGERASLDLEHYQVRTHAHTHGTFTVAYLRDHQPALDLLRTCIQTWPRCLSTQVSMATCHALLFRALYSVDPLVRQASAATVRRWAQAQSGAYPILTAFVQWSFRHDGLVWELHPHADLLLGAIAQAADLMVELMALWCEQPEPAPEGEHLTLESIEAGALMLLCIPSATLRQHGLSLLRYAQTMAERLQQPCVYAAMRLDTPCTQYLHTDHSCLSLSERARISKWQDSGEACTLARLACTAEYASLWMHALPLFLADVVQQAPGTAARLSNMLHGAAHRLEPTVAAIAQVRRSSAPAPNVTPLIRTAWRSYTTALCTVASTDPPPPPIGMLIPYLACADREWQDDATDALSHIHAHAYPALVHALMDALDDTMTSQRVATGLILAQTSHYLPCPDVHEALVAYLQRTLPLLQADAQPSMELFQLRRCFCVLLAHVYPALDTTLAEQAFPIAKRHHLLSLLHEWHSLQDASRLAAQLSAAMERSSLSNNMPKDKLLVSLRQELHWLATRAEQAMAVLCAAPMDTSPSVHVPTILAWLCEMLIAPLASSRDAGRRALHALLEHNARHEPLLQALVSQCYRDLGQAKASRTAFMVLVPMYTRDNAPVSLPLREAVCLSLAMLAHSDVEVRAGALGMLEVTLQRHHDDDQLSLARFAPAVRSMQLTTYLDAQVHLSHTVELRDDAMTPALCSKMLEEWARQMEHAPPSVHASILSLLPPWIPALDDPEVVLPTLSTLLLLSLMYATVHPQAVHALWQPIGHAVSALPHVIAFLHRRALHYRSVEFFDVARLVLGCLPPPAVPTVHRLLLSHLTDDGLVPWAPEHELMLPMDAHLPPPGTELPALPPVLVSLVLLGECVTASLVQHASSLVQLLQALCLYMDNTPALLQSHVVRAMEQILSVLVPHARADGAVWDAFYAVIRGSRDVWARKNDVHVPPVWQQWIDVLVSLAETQTRSSSFRSTWRDNASHVATHTSVLRLACRSLQIVRALRPTYTPSMLPMLLARLQETVASRDSMAYTLEALATMQAMAAEADADTLVALYWSALACTDTPQEPVFVASLSFWSVWLERVSTLDTDVQLATSQPATWATDTPSLQLSLLRGLRSARMDEATLPLLLRWAEMPLSAHVESTAEDRALVLLTVALPWCMETCESASSPHVDAAWITRLGDALAYWAQQAHRPDLERIATSLARSRFRRADDLARQAASCLMQGASAPQATYLSTMLLLLLHNQREWVAKHTLAVLPLLWQALPALQIHAFTSPVPLDALYRWAKSPIASLALSVLHQPMLSDADLVSNAPSTWAGTEVSLHAGRTAANMKAVSQAWTPPAQLTSTVSFVSDAHASVPPPSTAELGCLASQLDDLALFFAQDSSRDTPSPKPSHDHVAKILARSTYQRRESIMPWSEPDTTTMSDMSYNTTAGDASRFFGKMYEGVPAPATRGSDPFVLDVTAVTSVPATPGGSGGSTTSPLPPVPALPATTASPVVVPVSRPLHTQTSESSLDDHTTSPPSHHPP</sequence>
<dbReference type="InterPro" id="IPR025614">
    <property type="entry name" value="Cell_morpho_N"/>
</dbReference>
<feature type="compositionally biased region" description="Basic residues" evidence="1">
    <location>
        <begin position="242"/>
        <end position="253"/>
    </location>
</feature>
<feature type="region of interest" description="Disordered" evidence="1">
    <location>
        <begin position="2306"/>
        <end position="2363"/>
    </location>
</feature>
<proteinExistence type="predicted"/>
<comment type="caution">
    <text evidence="5">The sequence shown here is derived from an EMBL/GenBank/DDBJ whole genome shotgun (WGS) entry which is preliminary data.</text>
</comment>
<dbReference type="GeneID" id="28727287"/>
<feature type="region of interest" description="Disordered" evidence="1">
    <location>
        <begin position="151"/>
        <end position="173"/>
    </location>
</feature>
<dbReference type="VEuPathDB" id="FungiDB:Malapachy_0900"/>
<feature type="domain" description="Cell morphogenesis central region" evidence="4">
    <location>
        <begin position="1806"/>
        <end position="1852"/>
    </location>
</feature>
<evidence type="ECO:0000259" key="3">
    <source>
        <dbReference type="Pfam" id="PF14225"/>
    </source>
</evidence>
<dbReference type="OrthoDB" id="6287725at2759"/>
<dbReference type="SUPFAM" id="SSF48371">
    <property type="entry name" value="ARM repeat"/>
    <property type="match status" value="1"/>
</dbReference>
<dbReference type="PANTHER" id="PTHR12295:SF30">
    <property type="entry name" value="PROTEIN FURRY"/>
    <property type="match status" value="1"/>
</dbReference>
<organism evidence="5 6">
    <name type="scientific">Malassezia pachydermatis</name>
    <dbReference type="NCBI Taxonomy" id="77020"/>
    <lineage>
        <taxon>Eukaryota</taxon>
        <taxon>Fungi</taxon>
        <taxon>Dikarya</taxon>
        <taxon>Basidiomycota</taxon>
        <taxon>Ustilaginomycotina</taxon>
        <taxon>Malasseziomycetes</taxon>
        <taxon>Malasseziales</taxon>
        <taxon>Malasseziaceae</taxon>
        <taxon>Malassezia</taxon>
    </lineage>
</organism>
<dbReference type="GO" id="GO:0005938">
    <property type="term" value="C:cell cortex"/>
    <property type="evidence" value="ECO:0007669"/>
    <property type="project" value="TreeGrafter"/>
</dbReference>
<protein>
    <submittedName>
        <fullName evidence="5">Tao3-transcriptional activator of och1</fullName>
    </submittedName>
</protein>
<dbReference type="GO" id="GO:0030427">
    <property type="term" value="C:site of polarized growth"/>
    <property type="evidence" value="ECO:0007669"/>
    <property type="project" value="TreeGrafter"/>
</dbReference>
<accession>A0A0M8MVE4</accession>
<dbReference type="InterPro" id="IPR039867">
    <property type="entry name" value="Furry/Tao3/Mor2"/>
</dbReference>
<dbReference type="Pfam" id="PF14225">
    <property type="entry name" value="MOR2-PAG1_C"/>
    <property type="match status" value="1"/>
</dbReference>
<evidence type="ECO:0000313" key="6">
    <source>
        <dbReference type="Proteomes" id="UP000037751"/>
    </source>
</evidence>
<dbReference type="PANTHER" id="PTHR12295">
    <property type="entry name" value="FURRY-RELATED"/>
    <property type="match status" value="1"/>
</dbReference>
<dbReference type="InterPro" id="IPR016024">
    <property type="entry name" value="ARM-type_fold"/>
</dbReference>
<dbReference type="STRING" id="77020.A0A0M8MVE4"/>
<dbReference type="InterPro" id="IPR029473">
    <property type="entry name" value="MOR2-PAG1_mid"/>
</dbReference>
<dbReference type="Pfam" id="PF14222">
    <property type="entry name" value="MOR2-PAG1_N"/>
    <property type="match status" value="1"/>
</dbReference>
<gene>
    <name evidence="5" type="ORF">Malapachy_0900</name>
</gene>
<feature type="compositionally biased region" description="Polar residues" evidence="1">
    <location>
        <begin position="225"/>
        <end position="241"/>
    </location>
</feature>
<evidence type="ECO:0000259" key="2">
    <source>
        <dbReference type="Pfam" id="PF14222"/>
    </source>
</evidence>
<dbReference type="RefSeq" id="XP_017992746.1">
    <property type="nucleotide sequence ID" value="XM_018135412.1"/>
</dbReference>
<feature type="compositionally biased region" description="Low complexity" evidence="1">
    <location>
        <begin position="263"/>
        <end position="276"/>
    </location>
</feature>
<name>A0A0M8MVE4_9BASI</name>
<feature type="compositionally biased region" description="Polar residues" evidence="1">
    <location>
        <begin position="80"/>
        <end position="93"/>
    </location>
</feature>
<dbReference type="Pfam" id="PF14228">
    <property type="entry name" value="MOR2-PAG1_mid"/>
    <property type="match status" value="2"/>
</dbReference>
<feature type="region of interest" description="Disordered" evidence="1">
    <location>
        <begin position="211"/>
        <end position="279"/>
    </location>
</feature>
<evidence type="ECO:0000256" key="1">
    <source>
        <dbReference type="SAM" id="MobiDB-lite"/>
    </source>
</evidence>
<keyword evidence="6" id="KW-1185">Reference proteome</keyword>
<feature type="domain" description="Cell morphogenesis protein N-terminal" evidence="2">
    <location>
        <begin position="478"/>
        <end position="991"/>
    </location>
</feature>
<evidence type="ECO:0000313" key="5">
    <source>
        <dbReference type="EMBL" id="KOS15114.1"/>
    </source>
</evidence>
<feature type="compositionally biased region" description="Low complexity" evidence="1">
    <location>
        <begin position="2325"/>
        <end position="2341"/>
    </location>
</feature>
<dbReference type="GO" id="GO:0000902">
    <property type="term" value="P:cell morphogenesis"/>
    <property type="evidence" value="ECO:0007669"/>
    <property type="project" value="InterPro"/>
</dbReference>
<feature type="domain" description="Cell morphogenesis central region" evidence="4">
    <location>
        <begin position="1407"/>
        <end position="1625"/>
    </location>
</feature>
<feature type="domain" description="Cell morphogenesis protein C-terminal" evidence="3">
    <location>
        <begin position="1890"/>
        <end position="2138"/>
    </location>
</feature>